<keyword evidence="3" id="KW-1185">Reference proteome</keyword>
<dbReference type="Gene3D" id="3.90.180.10">
    <property type="entry name" value="Medium-chain alcohol dehydrogenases, catalytic domain"/>
    <property type="match status" value="1"/>
</dbReference>
<accession>A0AAW9SAL1</accession>
<dbReference type="RefSeq" id="WP_346823740.1">
    <property type="nucleotide sequence ID" value="NZ_JBDKWZ010000018.1"/>
</dbReference>
<dbReference type="InterPro" id="IPR020843">
    <property type="entry name" value="ER"/>
</dbReference>
<dbReference type="CDD" id="cd08276">
    <property type="entry name" value="MDR7"/>
    <property type="match status" value="1"/>
</dbReference>
<dbReference type="Gene3D" id="3.40.50.720">
    <property type="entry name" value="NAD(P)-binding Rossmann-like Domain"/>
    <property type="match status" value="1"/>
</dbReference>
<dbReference type="EMBL" id="JBDKWZ010000018">
    <property type="protein sequence ID" value="MEN7550958.1"/>
    <property type="molecule type" value="Genomic_DNA"/>
</dbReference>
<reference evidence="2 3" key="1">
    <citation type="submission" date="2024-04" db="EMBL/GenBank/DDBJ databases">
        <title>Novel genus in family Flammeovirgaceae.</title>
        <authorList>
            <person name="Nguyen T.H."/>
            <person name="Vuong T.Q."/>
            <person name="Le H."/>
            <person name="Kim S.-G."/>
        </authorList>
    </citation>
    <scope>NUCLEOTIDE SEQUENCE [LARGE SCALE GENOMIC DNA]</scope>
    <source>
        <strain evidence="2 3">JCM 23209</strain>
    </source>
</reference>
<dbReference type="AlphaFoldDB" id="A0AAW9SAL1"/>
<comment type="caution">
    <text evidence="2">The sequence shown here is derived from an EMBL/GenBank/DDBJ whole genome shotgun (WGS) entry which is preliminary data.</text>
</comment>
<name>A0AAW9SAL1_9BACT</name>
<dbReference type="InterPro" id="IPR013154">
    <property type="entry name" value="ADH-like_N"/>
</dbReference>
<dbReference type="InterPro" id="IPR052711">
    <property type="entry name" value="Zinc_ADH-like"/>
</dbReference>
<gene>
    <name evidence="2" type="ORF">AAG747_23760</name>
</gene>
<proteinExistence type="predicted"/>
<dbReference type="PANTHER" id="PTHR45033">
    <property type="match status" value="1"/>
</dbReference>
<dbReference type="PANTHER" id="PTHR45033:SF2">
    <property type="entry name" value="ZINC-TYPE ALCOHOL DEHYDROGENASE-LIKE PROTEIN C1773.06C"/>
    <property type="match status" value="1"/>
</dbReference>
<dbReference type="SUPFAM" id="SSF51735">
    <property type="entry name" value="NAD(P)-binding Rossmann-fold domains"/>
    <property type="match status" value="1"/>
</dbReference>
<dbReference type="Pfam" id="PF08240">
    <property type="entry name" value="ADH_N"/>
    <property type="match status" value="1"/>
</dbReference>
<dbReference type="SMART" id="SM00829">
    <property type="entry name" value="PKS_ER"/>
    <property type="match status" value="1"/>
</dbReference>
<dbReference type="GO" id="GO:0016491">
    <property type="term" value="F:oxidoreductase activity"/>
    <property type="evidence" value="ECO:0007669"/>
    <property type="project" value="InterPro"/>
</dbReference>
<protein>
    <submittedName>
        <fullName evidence="2">NAD(P)-dependent alcohol dehydrogenase</fullName>
    </submittedName>
</protein>
<organism evidence="2 3">
    <name type="scientific">Rapidithrix thailandica</name>
    <dbReference type="NCBI Taxonomy" id="413964"/>
    <lineage>
        <taxon>Bacteria</taxon>
        <taxon>Pseudomonadati</taxon>
        <taxon>Bacteroidota</taxon>
        <taxon>Cytophagia</taxon>
        <taxon>Cytophagales</taxon>
        <taxon>Flammeovirgaceae</taxon>
        <taxon>Rapidithrix</taxon>
    </lineage>
</organism>
<dbReference type="Proteomes" id="UP001403385">
    <property type="component" value="Unassembled WGS sequence"/>
</dbReference>
<evidence type="ECO:0000313" key="2">
    <source>
        <dbReference type="EMBL" id="MEN7550958.1"/>
    </source>
</evidence>
<dbReference type="InterPro" id="IPR013149">
    <property type="entry name" value="ADH-like_C"/>
</dbReference>
<dbReference type="SUPFAM" id="SSF50129">
    <property type="entry name" value="GroES-like"/>
    <property type="match status" value="1"/>
</dbReference>
<dbReference type="InterPro" id="IPR036291">
    <property type="entry name" value="NAD(P)-bd_dom_sf"/>
</dbReference>
<dbReference type="Pfam" id="PF00107">
    <property type="entry name" value="ADH_zinc_N"/>
    <property type="match status" value="1"/>
</dbReference>
<feature type="domain" description="Enoyl reductase (ER)" evidence="1">
    <location>
        <begin position="11"/>
        <end position="332"/>
    </location>
</feature>
<sequence>MKTIEIKKDFGLENISLEEKAKPQIKAHEVLVKVKAVSINQLDLMVAKGIYDETVPRVLGSDAAGVVEQVGADVQHLQIGDTVATHFIQAWQDGALKPSDAFGKRLGVDAPGVFSEYIALPESSFVKIPQNLHPEEAATLPIAGLTAWNALVTTGQLKAGQTVLLQGTGGVSIFALQFAKAMGAKVIITSSSDEKLEKCKTLGADATLNYRTHENWHEKVSELTGGEGVDLALEMSWAGINKTLQAIKLGGNISVVGLLEGVDANVSAQLMISKGATIKAVQVGSKASYIDMNKAIELNSIQPVIDRVFPLAEFQQAFQYMDQGKHFGKVVIRF</sequence>
<evidence type="ECO:0000259" key="1">
    <source>
        <dbReference type="SMART" id="SM00829"/>
    </source>
</evidence>
<evidence type="ECO:0000313" key="3">
    <source>
        <dbReference type="Proteomes" id="UP001403385"/>
    </source>
</evidence>
<dbReference type="InterPro" id="IPR011032">
    <property type="entry name" value="GroES-like_sf"/>
</dbReference>